<dbReference type="EMBL" id="CP032630">
    <property type="protein sequence ID" value="AYF97028.1"/>
    <property type="molecule type" value="Genomic_DNA"/>
</dbReference>
<dbReference type="InterPro" id="IPR037069">
    <property type="entry name" value="AcylCoA_DH/ox_N_sf"/>
</dbReference>
<dbReference type="InterPro" id="IPR013786">
    <property type="entry name" value="AcylCoA_DH/ox_N"/>
</dbReference>
<name>A0A387B5K8_9MICO</name>
<keyword evidence="5" id="KW-0503">Monooxygenase</keyword>
<dbReference type="InterPro" id="IPR013107">
    <property type="entry name" value="Acyl-CoA_DH_C"/>
</dbReference>
<dbReference type="PANTHER" id="PTHR48083">
    <property type="entry name" value="MEDIUM-CHAIN SPECIFIC ACYL-COA DEHYDROGENASE, MITOCHONDRIAL-RELATED"/>
    <property type="match status" value="1"/>
</dbReference>
<dbReference type="InterPro" id="IPR009100">
    <property type="entry name" value="AcylCoA_DH/oxidase_NM_dom_sf"/>
</dbReference>
<dbReference type="GO" id="GO:0050660">
    <property type="term" value="F:flavin adenine dinucleotide binding"/>
    <property type="evidence" value="ECO:0007669"/>
    <property type="project" value="InterPro"/>
</dbReference>
<dbReference type="Gene3D" id="1.20.140.10">
    <property type="entry name" value="Butyryl-CoA Dehydrogenase, subunit A, domain 3"/>
    <property type="match status" value="1"/>
</dbReference>
<comment type="similarity">
    <text evidence="2">Belongs to the HpaH/HsaA monooxygenase family.</text>
</comment>
<dbReference type="Pfam" id="PF02771">
    <property type="entry name" value="Acyl-CoA_dh_N"/>
    <property type="match status" value="1"/>
</dbReference>
<dbReference type="InterPro" id="IPR046373">
    <property type="entry name" value="Acyl-CoA_Oxase/DH_mid-dom_sf"/>
</dbReference>
<dbReference type="InterPro" id="IPR050741">
    <property type="entry name" value="Acyl-CoA_dehydrogenase"/>
</dbReference>
<protein>
    <submittedName>
        <fullName evidence="5">Monooxygenase</fullName>
    </submittedName>
</protein>
<dbReference type="SUPFAM" id="SSF56645">
    <property type="entry name" value="Acyl-CoA dehydrogenase NM domain-like"/>
    <property type="match status" value="1"/>
</dbReference>
<evidence type="ECO:0000313" key="6">
    <source>
        <dbReference type="Proteomes" id="UP000278886"/>
    </source>
</evidence>
<dbReference type="GO" id="GO:0016712">
    <property type="term" value="F:oxidoreductase activity, acting on paired donors, with incorporation or reduction of molecular oxygen, reduced flavin or flavoprotein as one donor, and incorporation of one atom of oxygen"/>
    <property type="evidence" value="ECO:0007669"/>
    <property type="project" value="TreeGrafter"/>
</dbReference>
<sequence>MVTVTQAPDRLATVRARLAPVLEEAAEGVVARERDRRLPHRQVRALLDAGLGRARIPVEFGGDGLAWPEFAALLVELATADSNLPQVFRGHIAYVEDLLASPPTPRRDAWLTRLAAGEFVGNAWSEVGSGALGSTGTRLSRDDRGWRVDGRKFYTTGSIFADWIDATVDRDGETVTALIPTAQDGVRISDDWDGFGQPVTGTGAATFDGARVDDADVADFGARFRFQTAVYQLVLLTVLAGIAAAIERDAGTQLRARSRVYSHGSADRAQDDPQVLQIVGELGSTAFAARAVVAEVARAVQLAADTAADRDSTTHAEAVVAAEFASAQGQVVLTELVPRAATRIFDTLGASGVSVTRALDRHWRNARTVSSHNPWIFKARQLGDHSVNGVVPDFVWSVGVAPLAARSVEGADA</sequence>
<reference evidence="6" key="1">
    <citation type="submission" date="2018-09" db="EMBL/GenBank/DDBJ databases">
        <title>Genome sequencing of strain 2DFWR-13.</title>
        <authorList>
            <person name="Heo J."/>
            <person name="Kim S.-J."/>
            <person name="Kwon S.-W."/>
        </authorList>
    </citation>
    <scope>NUCLEOTIDE SEQUENCE [LARGE SCALE GENOMIC DNA]</scope>
    <source>
        <strain evidence="6">2DFWR-13</strain>
    </source>
</reference>
<dbReference type="Gene3D" id="1.10.540.10">
    <property type="entry name" value="Acyl-CoA dehydrogenase/oxidase, N-terminal domain"/>
    <property type="match status" value="1"/>
</dbReference>
<dbReference type="AlphaFoldDB" id="A0A387B5K8"/>
<feature type="domain" description="Acyl-CoA dehydrogenase C-terminal" evidence="4">
    <location>
        <begin position="240"/>
        <end position="372"/>
    </location>
</feature>
<dbReference type="Proteomes" id="UP000278886">
    <property type="component" value="Chromosome"/>
</dbReference>
<dbReference type="PIRSF" id="PIRSF016578">
    <property type="entry name" value="HsaA"/>
    <property type="match status" value="1"/>
</dbReference>
<evidence type="ECO:0000259" key="3">
    <source>
        <dbReference type="Pfam" id="PF02771"/>
    </source>
</evidence>
<dbReference type="PANTHER" id="PTHR48083:SF19">
    <property type="entry name" value="FLAVIN-DEPENDENT MONOOXYGENASE, OXYGENASE SUBUNIT HSAA"/>
    <property type="match status" value="1"/>
</dbReference>
<dbReference type="Pfam" id="PF08028">
    <property type="entry name" value="Acyl-CoA_dh_2"/>
    <property type="match status" value="1"/>
</dbReference>
<dbReference type="KEGG" id="lyd:D7I47_01350"/>
<dbReference type="SUPFAM" id="SSF47203">
    <property type="entry name" value="Acyl-CoA dehydrogenase C-terminal domain-like"/>
    <property type="match status" value="1"/>
</dbReference>
<evidence type="ECO:0000256" key="1">
    <source>
        <dbReference type="ARBA" id="ARBA00023002"/>
    </source>
</evidence>
<organism evidence="5 6">
    <name type="scientific">Protaetiibacter intestinalis</name>
    <dbReference type="NCBI Taxonomy" id="2419774"/>
    <lineage>
        <taxon>Bacteria</taxon>
        <taxon>Bacillati</taxon>
        <taxon>Actinomycetota</taxon>
        <taxon>Actinomycetes</taxon>
        <taxon>Micrococcales</taxon>
        <taxon>Microbacteriaceae</taxon>
        <taxon>Protaetiibacter</taxon>
    </lineage>
</organism>
<gene>
    <name evidence="5" type="ORF">D7I47_01350</name>
</gene>
<dbReference type="GO" id="GO:0003995">
    <property type="term" value="F:acyl-CoA dehydrogenase activity"/>
    <property type="evidence" value="ECO:0007669"/>
    <property type="project" value="TreeGrafter"/>
</dbReference>
<evidence type="ECO:0000259" key="4">
    <source>
        <dbReference type="Pfam" id="PF08028"/>
    </source>
</evidence>
<dbReference type="InterPro" id="IPR036250">
    <property type="entry name" value="AcylCo_DH-like_C"/>
</dbReference>
<evidence type="ECO:0000256" key="2">
    <source>
        <dbReference type="ARBA" id="ARBA00049661"/>
    </source>
</evidence>
<proteinExistence type="inferred from homology"/>
<keyword evidence="6" id="KW-1185">Reference proteome</keyword>
<dbReference type="Gene3D" id="2.40.110.10">
    <property type="entry name" value="Butyryl-CoA Dehydrogenase, subunit A, domain 2"/>
    <property type="match status" value="1"/>
</dbReference>
<dbReference type="GO" id="GO:0033539">
    <property type="term" value="P:fatty acid beta-oxidation using acyl-CoA dehydrogenase"/>
    <property type="evidence" value="ECO:0007669"/>
    <property type="project" value="TreeGrafter"/>
</dbReference>
<dbReference type="GO" id="GO:0005737">
    <property type="term" value="C:cytoplasm"/>
    <property type="evidence" value="ECO:0007669"/>
    <property type="project" value="TreeGrafter"/>
</dbReference>
<feature type="domain" description="Acyl-CoA dehydrogenase/oxidase N-terminal" evidence="3">
    <location>
        <begin position="23"/>
        <end position="118"/>
    </location>
</feature>
<dbReference type="OrthoDB" id="571684at2"/>
<accession>A0A387B5K8</accession>
<keyword evidence="1" id="KW-0560">Oxidoreductase</keyword>
<evidence type="ECO:0000313" key="5">
    <source>
        <dbReference type="EMBL" id="AYF97028.1"/>
    </source>
</evidence>